<organism evidence="2 3">
    <name type="scientific">Thalassotalea fonticola</name>
    <dbReference type="NCBI Taxonomy" id="3065649"/>
    <lineage>
        <taxon>Bacteria</taxon>
        <taxon>Pseudomonadati</taxon>
        <taxon>Pseudomonadota</taxon>
        <taxon>Gammaproteobacteria</taxon>
        <taxon>Alteromonadales</taxon>
        <taxon>Colwelliaceae</taxon>
        <taxon>Thalassotalea</taxon>
    </lineage>
</organism>
<evidence type="ECO:0000256" key="1">
    <source>
        <dbReference type="SAM" id="Phobius"/>
    </source>
</evidence>
<dbReference type="Proteomes" id="UP001301442">
    <property type="component" value="Chromosome"/>
</dbReference>
<keyword evidence="1" id="KW-0812">Transmembrane</keyword>
<evidence type="ECO:0008006" key="4">
    <source>
        <dbReference type="Google" id="ProtNLM"/>
    </source>
</evidence>
<keyword evidence="1" id="KW-1133">Transmembrane helix</keyword>
<keyword evidence="3" id="KW-1185">Reference proteome</keyword>
<feature type="transmembrane region" description="Helical" evidence="1">
    <location>
        <begin position="120"/>
        <end position="140"/>
    </location>
</feature>
<proteinExistence type="predicted"/>
<gene>
    <name evidence="2" type="ORF">RI844_18975</name>
</gene>
<name>A0ABZ0GPS0_9GAMM</name>
<evidence type="ECO:0000313" key="3">
    <source>
        <dbReference type="Proteomes" id="UP001301442"/>
    </source>
</evidence>
<feature type="transmembrane region" description="Helical" evidence="1">
    <location>
        <begin position="12"/>
        <end position="29"/>
    </location>
</feature>
<sequence>MFNKTKQAAKILILSSLIQLLMGLSTYFWQEVSGEVIDYKNFKQSIPGTMVGRSHIGGYANDWESLNYRYTFNTKEYQSSFVGFYLPFNNHIADELVTNDDKVRVFVFPLFGAVSVVKQGVGYALTLVLLGSGLSLLILVSTGNWRTFPPNFEEEKQEKTKYVSLRKKNRRAIREERRAKNYKKRIQD</sequence>
<dbReference type="EMBL" id="CP136600">
    <property type="protein sequence ID" value="WOH37416.1"/>
    <property type="molecule type" value="Genomic_DNA"/>
</dbReference>
<dbReference type="RefSeq" id="WP_348396206.1">
    <property type="nucleotide sequence ID" value="NZ_CP136600.1"/>
</dbReference>
<keyword evidence="1" id="KW-0472">Membrane</keyword>
<protein>
    <recommendedName>
        <fullName evidence="4">DUF3592 domain-containing protein</fullName>
    </recommendedName>
</protein>
<reference evidence="2 3" key="1">
    <citation type="submission" date="2023-09" db="EMBL/GenBank/DDBJ databases">
        <authorList>
            <person name="Qi X."/>
        </authorList>
    </citation>
    <scope>NUCLEOTIDE SEQUENCE [LARGE SCALE GENOMIC DNA]</scope>
    <source>
        <strain evidence="2 3">S1-1</strain>
    </source>
</reference>
<evidence type="ECO:0000313" key="2">
    <source>
        <dbReference type="EMBL" id="WOH37416.1"/>
    </source>
</evidence>
<accession>A0ABZ0GPS0</accession>